<evidence type="ECO:0000256" key="2">
    <source>
        <dbReference type="ARBA" id="ARBA00022630"/>
    </source>
</evidence>
<dbReference type="InterPro" id="IPR052161">
    <property type="entry name" value="Mycobact_Acyl-CoA_DH"/>
</dbReference>
<organism evidence="6 7">
    <name type="scientific">Nocardia xishanensis</name>
    <dbReference type="NCBI Taxonomy" id="238964"/>
    <lineage>
        <taxon>Bacteria</taxon>
        <taxon>Bacillati</taxon>
        <taxon>Actinomycetota</taxon>
        <taxon>Actinomycetes</taxon>
        <taxon>Mycobacteriales</taxon>
        <taxon>Nocardiaceae</taxon>
        <taxon>Nocardia</taxon>
    </lineage>
</organism>
<dbReference type="SUPFAM" id="SSF56645">
    <property type="entry name" value="Acyl-CoA dehydrogenase NM domain-like"/>
    <property type="match status" value="1"/>
</dbReference>
<comment type="cofactor">
    <cofactor evidence="1">
        <name>FAD</name>
        <dbReference type="ChEBI" id="CHEBI:57692"/>
    </cofactor>
</comment>
<accession>A0ABW7XBR2</accession>
<dbReference type="EMBL" id="JBIRYO010000043">
    <property type="protein sequence ID" value="MFI2478571.1"/>
    <property type="molecule type" value="Genomic_DNA"/>
</dbReference>
<dbReference type="RefSeq" id="WP_397096130.1">
    <property type="nucleotide sequence ID" value="NZ_JBIRYO010000043.1"/>
</dbReference>
<dbReference type="Gene3D" id="1.10.540.10">
    <property type="entry name" value="Acyl-CoA dehydrogenase/oxidase, N-terminal domain"/>
    <property type="match status" value="1"/>
</dbReference>
<feature type="domain" description="Acyl-CoA oxidase/dehydrogenase middle" evidence="4">
    <location>
        <begin position="128"/>
        <end position="221"/>
    </location>
</feature>
<evidence type="ECO:0000313" key="6">
    <source>
        <dbReference type="EMBL" id="MFI2478571.1"/>
    </source>
</evidence>
<sequence length="374" mass="40969">MMRLPPTELPAAAESLRREVRDFLDAERRASTFVPQCDSWVTGHSPEFSRKLGERGWIGMTWPKRYGGHERSSLERYVVIEELLAAGAPVGAHWAADRQVGPSLLHFGTETQRQNFLPRIARGELCVAIGLSETEAGSDLASLRSRAHRIPGGWRLDGAKVWTSYAHVAQYGIFLCRTASSEGNRHSGLSQFIVDMKSPGVAVQPIISMDGQHHFNEVRLEGVDVADDMVLGTVGQGWSQITAELAFERSGPERFLSTLPLLRAFYGESPSDATAEAVRMLARLWTIRRLSLAVAGQLDAGVAPNVEAALVKDLGTRFERSVIDFVRDARTARVSDGEFDRLLAQATLSNPGATLRGGTTEVLRGVVARELGLR</sequence>
<dbReference type="SUPFAM" id="SSF47203">
    <property type="entry name" value="Acyl-CoA dehydrogenase C-terminal domain-like"/>
    <property type="match status" value="1"/>
</dbReference>
<evidence type="ECO:0000256" key="3">
    <source>
        <dbReference type="ARBA" id="ARBA00023002"/>
    </source>
</evidence>
<dbReference type="InterPro" id="IPR006091">
    <property type="entry name" value="Acyl-CoA_Oxase/DH_mid-dom"/>
</dbReference>
<protein>
    <submittedName>
        <fullName evidence="6">Acyl-CoA dehydrogenase family protein</fullName>
    </submittedName>
</protein>
<feature type="domain" description="Acyl-CoA dehydrogenase/oxidase N-terminal" evidence="5">
    <location>
        <begin position="13"/>
        <end position="124"/>
    </location>
</feature>
<dbReference type="Pfam" id="PF02770">
    <property type="entry name" value="Acyl-CoA_dh_M"/>
    <property type="match status" value="1"/>
</dbReference>
<evidence type="ECO:0000256" key="1">
    <source>
        <dbReference type="ARBA" id="ARBA00001974"/>
    </source>
</evidence>
<keyword evidence="3" id="KW-0560">Oxidoreductase</keyword>
<keyword evidence="7" id="KW-1185">Reference proteome</keyword>
<dbReference type="PROSITE" id="PS00072">
    <property type="entry name" value="ACYL_COA_DH_1"/>
    <property type="match status" value="1"/>
</dbReference>
<keyword evidence="2" id="KW-0285">Flavoprotein</keyword>
<evidence type="ECO:0000313" key="7">
    <source>
        <dbReference type="Proteomes" id="UP001611415"/>
    </source>
</evidence>
<dbReference type="InterPro" id="IPR006089">
    <property type="entry name" value="Acyl-CoA_DH_CS"/>
</dbReference>
<dbReference type="InterPro" id="IPR013786">
    <property type="entry name" value="AcylCoA_DH/ox_N"/>
</dbReference>
<gene>
    <name evidence="6" type="ORF">ACH49W_34900</name>
</gene>
<dbReference type="InterPro" id="IPR009100">
    <property type="entry name" value="AcylCoA_DH/oxidase_NM_dom_sf"/>
</dbReference>
<evidence type="ECO:0000259" key="5">
    <source>
        <dbReference type="Pfam" id="PF02771"/>
    </source>
</evidence>
<evidence type="ECO:0000259" key="4">
    <source>
        <dbReference type="Pfam" id="PF02770"/>
    </source>
</evidence>
<name>A0ABW7XBR2_9NOCA</name>
<dbReference type="PANTHER" id="PTHR43292:SF4">
    <property type="entry name" value="ACYL-COA DEHYDROGENASE FADE34"/>
    <property type="match status" value="1"/>
</dbReference>
<dbReference type="Proteomes" id="UP001611415">
    <property type="component" value="Unassembled WGS sequence"/>
</dbReference>
<reference evidence="6 7" key="1">
    <citation type="submission" date="2024-10" db="EMBL/GenBank/DDBJ databases">
        <title>The Natural Products Discovery Center: Release of the First 8490 Sequenced Strains for Exploring Actinobacteria Biosynthetic Diversity.</title>
        <authorList>
            <person name="Kalkreuter E."/>
            <person name="Kautsar S.A."/>
            <person name="Yang D."/>
            <person name="Bader C.D."/>
            <person name="Teijaro C.N."/>
            <person name="Fluegel L."/>
            <person name="Davis C.M."/>
            <person name="Simpson J.R."/>
            <person name="Lauterbach L."/>
            <person name="Steele A.D."/>
            <person name="Gui C."/>
            <person name="Meng S."/>
            <person name="Li G."/>
            <person name="Viehrig K."/>
            <person name="Ye F."/>
            <person name="Su P."/>
            <person name="Kiefer A.F."/>
            <person name="Nichols A."/>
            <person name="Cepeda A.J."/>
            <person name="Yan W."/>
            <person name="Fan B."/>
            <person name="Jiang Y."/>
            <person name="Adhikari A."/>
            <person name="Zheng C.-J."/>
            <person name="Schuster L."/>
            <person name="Cowan T.M."/>
            <person name="Smanski M.J."/>
            <person name="Chevrette M.G."/>
            <person name="De Carvalho L.P.S."/>
            <person name="Shen B."/>
        </authorList>
    </citation>
    <scope>NUCLEOTIDE SEQUENCE [LARGE SCALE GENOMIC DNA]</scope>
    <source>
        <strain evidence="6 7">NPDC019275</strain>
    </source>
</reference>
<dbReference type="Pfam" id="PF02771">
    <property type="entry name" value="Acyl-CoA_dh_N"/>
    <property type="match status" value="1"/>
</dbReference>
<proteinExistence type="predicted"/>
<comment type="caution">
    <text evidence="6">The sequence shown here is derived from an EMBL/GenBank/DDBJ whole genome shotgun (WGS) entry which is preliminary data.</text>
</comment>
<dbReference type="InterPro" id="IPR046373">
    <property type="entry name" value="Acyl-CoA_Oxase/DH_mid-dom_sf"/>
</dbReference>
<dbReference type="Gene3D" id="2.40.110.10">
    <property type="entry name" value="Butyryl-CoA Dehydrogenase, subunit A, domain 2"/>
    <property type="match status" value="1"/>
</dbReference>
<dbReference type="PANTHER" id="PTHR43292">
    <property type="entry name" value="ACYL-COA DEHYDROGENASE"/>
    <property type="match status" value="1"/>
</dbReference>
<dbReference type="InterPro" id="IPR037069">
    <property type="entry name" value="AcylCoA_DH/ox_N_sf"/>
</dbReference>
<dbReference type="Gene3D" id="1.20.140.10">
    <property type="entry name" value="Butyryl-CoA Dehydrogenase, subunit A, domain 3"/>
    <property type="match status" value="1"/>
</dbReference>
<dbReference type="InterPro" id="IPR036250">
    <property type="entry name" value="AcylCo_DH-like_C"/>
</dbReference>